<name>A0A8A1LWE9_AJECA</name>
<reference evidence="2" key="1">
    <citation type="submission" date="2021-01" db="EMBL/GenBank/DDBJ databases">
        <title>Chromosome-level genome assembly of a human fungal pathogen reveals clustering of transcriptionally co-regulated genes.</title>
        <authorList>
            <person name="Voorhies M."/>
            <person name="Cohen S."/>
            <person name="Shea T.P."/>
            <person name="Petrus S."/>
            <person name="Munoz J.F."/>
            <person name="Poplawski S."/>
            <person name="Goldman W.E."/>
            <person name="Michael T."/>
            <person name="Cuomo C.A."/>
            <person name="Sil A."/>
            <person name="Beyhan S."/>
        </authorList>
    </citation>
    <scope>NUCLEOTIDE SEQUENCE</scope>
    <source>
        <strain evidence="2">WU24</strain>
    </source>
</reference>
<evidence type="ECO:0000313" key="2">
    <source>
        <dbReference type="EMBL" id="QSS58498.1"/>
    </source>
</evidence>
<sequence length="237" mass="25709">MKQHEESRPQHSAHLPTPNADGSRPQLLVPQSDPDSVQNNFITSSATDAFDPINIDEMEHPQLSGQCFPGRSLHMIQHAEGTARHNIPTTDETFDHALNTTPLSQASRGPGETEMWNTLPETRQEKSDSRSCPPQYGMGDAWADTLQTRECFMTAGMQLPQYGIPDASAGGYSLADSALIADLPQYGVPDASAGILSLPHPMNSHRQELALITDMQIPQYGISNASAGGTTALYQEN</sequence>
<proteinExistence type="predicted"/>
<dbReference type="AlphaFoldDB" id="A0A8A1LWE9"/>
<dbReference type="EMBL" id="CP069109">
    <property type="protein sequence ID" value="QSS58498.1"/>
    <property type="molecule type" value="Genomic_DNA"/>
</dbReference>
<dbReference type="OrthoDB" id="10540761at2759"/>
<dbReference type="Proteomes" id="UP000663671">
    <property type="component" value="Chromosome 2"/>
</dbReference>
<accession>A0A8A1LWE9</accession>
<gene>
    <name evidence="2" type="ORF">I7I51_07925</name>
</gene>
<organism evidence="2 3">
    <name type="scientific">Ajellomyces capsulatus</name>
    <name type="common">Darling's disease fungus</name>
    <name type="synonym">Histoplasma capsulatum</name>
    <dbReference type="NCBI Taxonomy" id="5037"/>
    <lineage>
        <taxon>Eukaryota</taxon>
        <taxon>Fungi</taxon>
        <taxon>Dikarya</taxon>
        <taxon>Ascomycota</taxon>
        <taxon>Pezizomycotina</taxon>
        <taxon>Eurotiomycetes</taxon>
        <taxon>Eurotiomycetidae</taxon>
        <taxon>Onygenales</taxon>
        <taxon>Ajellomycetaceae</taxon>
        <taxon>Histoplasma</taxon>
    </lineage>
</organism>
<evidence type="ECO:0000256" key="1">
    <source>
        <dbReference type="SAM" id="MobiDB-lite"/>
    </source>
</evidence>
<protein>
    <submittedName>
        <fullName evidence="2">Uncharacterized protein</fullName>
    </submittedName>
</protein>
<dbReference type="VEuPathDB" id="FungiDB:I7I51_07925"/>
<evidence type="ECO:0000313" key="3">
    <source>
        <dbReference type="Proteomes" id="UP000663671"/>
    </source>
</evidence>
<feature type="region of interest" description="Disordered" evidence="1">
    <location>
        <begin position="1"/>
        <end position="39"/>
    </location>
</feature>